<keyword evidence="4" id="KW-0411">Iron-sulfur</keyword>
<dbReference type="Pfam" id="PF01512">
    <property type="entry name" value="Complex1_51K"/>
    <property type="match status" value="1"/>
</dbReference>
<evidence type="ECO:0000313" key="7">
    <source>
        <dbReference type="Proteomes" id="UP000038750"/>
    </source>
</evidence>
<dbReference type="SUPFAM" id="SSF142019">
    <property type="entry name" value="Nqo1 FMN-binding domain-like"/>
    <property type="match status" value="1"/>
</dbReference>
<dbReference type="InterPro" id="IPR010208">
    <property type="entry name" value="Ion_transpt_RnfC/RsxC"/>
</dbReference>
<dbReference type="EMBL" id="CPZJ01000023">
    <property type="protein sequence ID" value="CNG59900.1"/>
    <property type="molecule type" value="Genomic_DNA"/>
</dbReference>
<keyword evidence="2" id="KW-0479">Metal-binding</keyword>
<dbReference type="PANTHER" id="PTHR43034:SF2">
    <property type="entry name" value="ION-TRANSLOCATING OXIDOREDUCTASE COMPLEX SUBUNIT C"/>
    <property type="match status" value="1"/>
</dbReference>
<dbReference type="Proteomes" id="UP000038750">
    <property type="component" value="Unassembled WGS sequence"/>
</dbReference>
<name>A0A0T9MY74_YERIN</name>
<dbReference type="RefSeq" id="WP_050074581.1">
    <property type="nucleotide sequence ID" value="NZ_CPZJ01000023.1"/>
</dbReference>
<sequence>MSDPSQMRIALTPEEIRARVAAAGGAGLPTYVKLQAKVEIYLVNAAECEPLLQVDQQLVVRSADSLLRSLQYVMCTTQAASQSAGEKGALVYSMVVPNPHPECWQQLVG</sequence>
<evidence type="ECO:0000313" key="6">
    <source>
        <dbReference type="EMBL" id="CNG59900.1"/>
    </source>
</evidence>
<evidence type="ECO:0000256" key="1">
    <source>
        <dbReference type="ARBA" id="ARBA00022485"/>
    </source>
</evidence>
<dbReference type="OrthoDB" id="9767754at2"/>
<evidence type="ECO:0000256" key="4">
    <source>
        <dbReference type="ARBA" id="ARBA00023014"/>
    </source>
</evidence>
<protein>
    <submittedName>
        <fullName evidence="6">Putative NADH dehydrogenase</fullName>
    </submittedName>
</protein>
<dbReference type="GO" id="GO:0016020">
    <property type="term" value="C:membrane"/>
    <property type="evidence" value="ECO:0007669"/>
    <property type="project" value="InterPro"/>
</dbReference>
<keyword evidence="3" id="KW-0408">Iron</keyword>
<dbReference type="Gene3D" id="3.40.50.11540">
    <property type="entry name" value="NADH-ubiquinone oxidoreductase 51kDa subunit"/>
    <property type="match status" value="1"/>
</dbReference>
<accession>A0A0T9MY74</accession>
<dbReference type="AlphaFoldDB" id="A0A0T9MY74"/>
<dbReference type="eggNOG" id="COG4656">
    <property type="taxonomic scope" value="Bacteria"/>
</dbReference>
<dbReference type="InterPro" id="IPR011538">
    <property type="entry name" value="Nuo51_FMN-bd"/>
</dbReference>
<dbReference type="GO" id="GO:0046872">
    <property type="term" value="F:metal ion binding"/>
    <property type="evidence" value="ECO:0007669"/>
    <property type="project" value="UniProtKB-KW"/>
</dbReference>
<feature type="domain" description="NADH-ubiquinone oxidoreductase 51kDa subunit FMN-binding" evidence="5">
    <location>
        <begin position="18"/>
        <end position="80"/>
    </location>
</feature>
<dbReference type="GO" id="GO:0051539">
    <property type="term" value="F:4 iron, 4 sulfur cluster binding"/>
    <property type="evidence" value="ECO:0007669"/>
    <property type="project" value="UniProtKB-KW"/>
</dbReference>
<dbReference type="GO" id="GO:0009055">
    <property type="term" value="F:electron transfer activity"/>
    <property type="evidence" value="ECO:0007669"/>
    <property type="project" value="InterPro"/>
</dbReference>
<proteinExistence type="predicted"/>
<dbReference type="STRING" id="631.CH53_2522"/>
<dbReference type="PANTHER" id="PTHR43034">
    <property type="entry name" value="ION-TRANSLOCATING OXIDOREDUCTASE COMPLEX SUBUNIT C"/>
    <property type="match status" value="1"/>
</dbReference>
<gene>
    <name evidence="6" type="ORF">ERS008530_04156</name>
</gene>
<reference evidence="6 7" key="1">
    <citation type="submission" date="2015-03" db="EMBL/GenBank/DDBJ databases">
        <authorList>
            <person name="Murphy D."/>
        </authorList>
    </citation>
    <scope>NUCLEOTIDE SEQUENCE [LARGE SCALE GENOMIC DNA]</scope>
    <source>
        <strain evidence="6 7">BR165/97</strain>
    </source>
</reference>
<evidence type="ECO:0000259" key="5">
    <source>
        <dbReference type="Pfam" id="PF01512"/>
    </source>
</evidence>
<evidence type="ECO:0000256" key="3">
    <source>
        <dbReference type="ARBA" id="ARBA00023004"/>
    </source>
</evidence>
<dbReference type="InterPro" id="IPR037225">
    <property type="entry name" value="Nuo51_FMN-bd_sf"/>
</dbReference>
<organism evidence="6 7">
    <name type="scientific">Yersinia intermedia</name>
    <dbReference type="NCBI Taxonomy" id="631"/>
    <lineage>
        <taxon>Bacteria</taxon>
        <taxon>Pseudomonadati</taxon>
        <taxon>Pseudomonadota</taxon>
        <taxon>Gammaproteobacteria</taxon>
        <taxon>Enterobacterales</taxon>
        <taxon>Yersiniaceae</taxon>
        <taxon>Yersinia</taxon>
    </lineage>
</organism>
<keyword evidence="1" id="KW-0004">4Fe-4S</keyword>
<evidence type="ECO:0000256" key="2">
    <source>
        <dbReference type="ARBA" id="ARBA00022723"/>
    </source>
</evidence>